<protein>
    <recommendedName>
        <fullName evidence="17">CBS domain containing protein</fullName>
    </recommendedName>
</protein>
<dbReference type="Pfam" id="PF00571">
    <property type="entry name" value="CBS"/>
    <property type="match status" value="2"/>
</dbReference>
<reference evidence="16" key="1">
    <citation type="journal article" date="2011" name="MBio">
        <title>Novel metabolic attributes of the genus Cyanothece, comprising a group of unicellular nitrogen-fixing Cyanobacteria.</title>
        <authorList>
            <person name="Bandyopadhyay A."/>
            <person name="Elvitigala T."/>
            <person name="Welsh E."/>
            <person name="Stockel J."/>
            <person name="Liberton M."/>
            <person name="Min H."/>
            <person name="Sherman L.A."/>
            <person name="Pakrasi H.B."/>
        </authorList>
    </citation>
    <scope>NUCLEOTIDE SEQUENCE [LARGE SCALE GENOMIC DNA]</scope>
    <source>
        <strain evidence="16">PCC 7424</strain>
    </source>
</reference>
<dbReference type="InterPro" id="IPR036318">
    <property type="entry name" value="FAD-bd_PCMH-like_sf"/>
</dbReference>
<evidence type="ECO:0000256" key="7">
    <source>
        <dbReference type="ARBA" id="ARBA00023122"/>
    </source>
</evidence>
<dbReference type="InterPro" id="IPR002550">
    <property type="entry name" value="CNNM"/>
</dbReference>
<dbReference type="RefSeq" id="WP_012598106.1">
    <property type="nucleotide sequence ID" value="NC_011729.1"/>
</dbReference>
<dbReference type="GO" id="GO:0005886">
    <property type="term" value="C:plasma membrane"/>
    <property type="evidence" value="ECO:0007669"/>
    <property type="project" value="UniProtKB-SubCell"/>
</dbReference>
<dbReference type="Proteomes" id="UP000002384">
    <property type="component" value="Chromosome"/>
</dbReference>
<dbReference type="AlphaFoldDB" id="B7KFW6"/>
<evidence type="ECO:0000256" key="5">
    <source>
        <dbReference type="ARBA" id="ARBA00022737"/>
    </source>
</evidence>
<dbReference type="Gene3D" id="3.30.465.10">
    <property type="match status" value="1"/>
</dbReference>
<dbReference type="SMART" id="SM01091">
    <property type="entry name" value="CorC_HlyC"/>
    <property type="match status" value="1"/>
</dbReference>
<keyword evidence="5" id="KW-0677">Repeat</keyword>
<evidence type="ECO:0000313" key="15">
    <source>
        <dbReference type="EMBL" id="ACK69159.1"/>
    </source>
</evidence>
<keyword evidence="8 10" id="KW-0472">Membrane</keyword>
<evidence type="ECO:0000256" key="6">
    <source>
        <dbReference type="ARBA" id="ARBA00022989"/>
    </source>
</evidence>
<dbReference type="SUPFAM" id="SSF56176">
    <property type="entry name" value="FAD-binding/transporter-associated domain-like"/>
    <property type="match status" value="1"/>
</dbReference>
<feature type="region of interest" description="Disordered" evidence="11">
    <location>
        <begin position="439"/>
        <end position="477"/>
    </location>
</feature>
<sequence length="477" mass="53396">MTIQDILLRIFSVLLLILLNGFFVTAEFSIVSVRRSRISQLVEAGDVQAQTVQSFQRSIERLLSTTQLGITLASLALGWIGEDTIAVVLKQLIITLPIASETLDYIAHGIAIPLAFILLVYLQIVLGELCPKCLALLYSEKLARFLAAPIGVIARIFHPFIWILNQSTRFLLRLGGIQYSEQGWYNRVTPEELQLIISTEIESSGLEAQERELLNNVFEFADVTAVEVMIPRTQLIAIPETATFETLLNEVTSTGHSRYPVKGDSLDDIRGIIDFKDLALPLAQGRLSLDASIHLWVKPVRFVPESTPLNELLSLMQRSHLKMVMVVDEFGGTSGLITLQDLIAEILGERSPSENDNVVELQMLDEQTFLVQAQMNLEEVNEVLDLELPVTNEYQTLGGFLLYQWQKIPMQGETLHYDNLEFTVVSVEGPRLGQIRIARQEIPSTEMPSEVTSDFSPDVTEESNESSHSDSLPPDHR</sequence>
<evidence type="ECO:0000256" key="12">
    <source>
        <dbReference type="SAM" id="Phobius"/>
    </source>
</evidence>
<feature type="transmembrane region" description="Helical" evidence="12">
    <location>
        <begin position="142"/>
        <end position="164"/>
    </location>
</feature>
<dbReference type="GO" id="GO:0050660">
    <property type="term" value="F:flavin adenine dinucleotide binding"/>
    <property type="evidence" value="ECO:0007669"/>
    <property type="project" value="InterPro"/>
</dbReference>
<dbReference type="PANTHER" id="PTHR43099">
    <property type="entry name" value="UPF0053 PROTEIN YRKA"/>
    <property type="match status" value="1"/>
</dbReference>
<feature type="domain" description="CBS" evidence="13">
    <location>
        <begin position="296"/>
        <end position="353"/>
    </location>
</feature>
<dbReference type="Pfam" id="PF01595">
    <property type="entry name" value="CNNM"/>
    <property type="match status" value="1"/>
</dbReference>
<keyword evidence="16" id="KW-1185">Reference proteome</keyword>
<dbReference type="Pfam" id="PF03471">
    <property type="entry name" value="CorC_HlyC"/>
    <property type="match status" value="1"/>
</dbReference>
<feature type="domain" description="CNNM transmembrane" evidence="14">
    <location>
        <begin position="2"/>
        <end position="211"/>
    </location>
</feature>
<dbReference type="EMBL" id="CP001291">
    <property type="protein sequence ID" value="ACK69159.1"/>
    <property type="molecule type" value="Genomic_DNA"/>
</dbReference>
<evidence type="ECO:0000256" key="1">
    <source>
        <dbReference type="ARBA" id="ARBA00004651"/>
    </source>
</evidence>
<dbReference type="InterPro" id="IPR044751">
    <property type="entry name" value="Ion_transp-like_CBS"/>
</dbReference>
<dbReference type="InterPro" id="IPR051676">
    <property type="entry name" value="UPF0053_domain"/>
</dbReference>
<evidence type="ECO:0000256" key="9">
    <source>
        <dbReference type="PROSITE-ProRule" id="PRU00703"/>
    </source>
</evidence>
<keyword evidence="6 10" id="KW-1133">Transmembrane helix</keyword>
<feature type="transmembrane region" description="Helical" evidence="12">
    <location>
        <begin position="105"/>
        <end position="130"/>
    </location>
</feature>
<evidence type="ECO:0000313" key="16">
    <source>
        <dbReference type="Proteomes" id="UP000002384"/>
    </source>
</evidence>
<feature type="compositionally biased region" description="Polar residues" evidence="11">
    <location>
        <begin position="442"/>
        <end position="455"/>
    </location>
</feature>
<keyword evidence="4 10" id="KW-0812">Transmembrane</keyword>
<dbReference type="PANTHER" id="PTHR43099:SF2">
    <property type="entry name" value="UPF0053 PROTEIN YRKA"/>
    <property type="match status" value="1"/>
</dbReference>
<keyword evidence="7 9" id="KW-0129">CBS domain</keyword>
<dbReference type="CDD" id="cd04590">
    <property type="entry name" value="CBS_pair_CorC_HlyC_assoc"/>
    <property type="match status" value="1"/>
</dbReference>
<comment type="subcellular location">
    <subcellularLocation>
        <location evidence="1">Cell membrane</location>
        <topology evidence="1">Multi-pass membrane protein</topology>
    </subcellularLocation>
</comment>
<dbReference type="InterPro" id="IPR046342">
    <property type="entry name" value="CBS_dom_sf"/>
</dbReference>
<accession>B7KFW6</accession>
<evidence type="ECO:0000256" key="4">
    <source>
        <dbReference type="ARBA" id="ARBA00022692"/>
    </source>
</evidence>
<dbReference type="HOGENOM" id="CLU_015237_4_0_3"/>
<evidence type="ECO:0000256" key="11">
    <source>
        <dbReference type="SAM" id="MobiDB-lite"/>
    </source>
</evidence>
<feature type="compositionally biased region" description="Basic and acidic residues" evidence="11">
    <location>
        <begin position="465"/>
        <end position="477"/>
    </location>
</feature>
<keyword evidence="3" id="KW-1003">Cell membrane</keyword>
<gene>
    <name evidence="15" type="ordered locus">PCC7424_0703</name>
</gene>
<feature type="transmembrane region" description="Helical" evidence="12">
    <location>
        <begin position="6"/>
        <end position="31"/>
    </location>
</feature>
<evidence type="ECO:0000256" key="3">
    <source>
        <dbReference type="ARBA" id="ARBA00022475"/>
    </source>
</evidence>
<comment type="similarity">
    <text evidence="2">Belongs to the UPF0053 family.</text>
</comment>
<dbReference type="InterPro" id="IPR000644">
    <property type="entry name" value="CBS_dom"/>
</dbReference>
<evidence type="ECO:0000256" key="2">
    <source>
        <dbReference type="ARBA" id="ARBA00006337"/>
    </source>
</evidence>
<proteinExistence type="inferred from homology"/>
<dbReference type="SUPFAM" id="SSF54631">
    <property type="entry name" value="CBS-domain pair"/>
    <property type="match status" value="1"/>
</dbReference>
<dbReference type="eggNOG" id="COG1253">
    <property type="taxonomic scope" value="Bacteria"/>
</dbReference>
<dbReference type="InterPro" id="IPR005170">
    <property type="entry name" value="Transptr-assoc_dom"/>
</dbReference>
<organism evidence="15 16">
    <name type="scientific">Gloeothece citriformis (strain PCC 7424)</name>
    <name type="common">Cyanothece sp. (strain PCC 7424)</name>
    <dbReference type="NCBI Taxonomy" id="65393"/>
    <lineage>
        <taxon>Bacteria</taxon>
        <taxon>Bacillati</taxon>
        <taxon>Cyanobacteriota</taxon>
        <taxon>Cyanophyceae</taxon>
        <taxon>Oscillatoriophycideae</taxon>
        <taxon>Chroococcales</taxon>
        <taxon>Aphanothecaceae</taxon>
        <taxon>Gloeothece</taxon>
        <taxon>Gloeothece citriformis</taxon>
    </lineage>
</organism>
<dbReference type="SMART" id="SM00116">
    <property type="entry name" value="CBS"/>
    <property type="match status" value="2"/>
</dbReference>
<dbReference type="PROSITE" id="PS51371">
    <property type="entry name" value="CBS"/>
    <property type="match status" value="2"/>
</dbReference>
<dbReference type="KEGG" id="cyc:PCC7424_0703"/>
<feature type="domain" description="CBS" evidence="13">
    <location>
        <begin position="229"/>
        <end position="289"/>
    </location>
</feature>
<evidence type="ECO:0000259" key="14">
    <source>
        <dbReference type="PROSITE" id="PS51846"/>
    </source>
</evidence>
<evidence type="ECO:0000256" key="10">
    <source>
        <dbReference type="PROSITE-ProRule" id="PRU01193"/>
    </source>
</evidence>
<evidence type="ECO:0008006" key="17">
    <source>
        <dbReference type="Google" id="ProtNLM"/>
    </source>
</evidence>
<dbReference type="STRING" id="65393.PCC7424_0703"/>
<dbReference type="Gene3D" id="3.10.580.10">
    <property type="entry name" value="CBS-domain"/>
    <property type="match status" value="1"/>
</dbReference>
<evidence type="ECO:0000256" key="8">
    <source>
        <dbReference type="ARBA" id="ARBA00023136"/>
    </source>
</evidence>
<dbReference type="InterPro" id="IPR016169">
    <property type="entry name" value="FAD-bd_PCMH_sub2"/>
</dbReference>
<name>B7KFW6_GLOC7</name>
<dbReference type="PROSITE" id="PS51846">
    <property type="entry name" value="CNNM"/>
    <property type="match status" value="1"/>
</dbReference>
<evidence type="ECO:0000259" key="13">
    <source>
        <dbReference type="PROSITE" id="PS51371"/>
    </source>
</evidence>